<dbReference type="InterPro" id="IPR006026">
    <property type="entry name" value="Peptidase_Metallo"/>
</dbReference>
<evidence type="ECO:0000256" key="4">
    <source>
        <dbReference type="ARBA" id="ARBA00022801"/>
    </source>
</evidence>
<feature type="binding site" evidence="8">
    <location>
        <position position="159"/>
    </location>
    <ligand>
        <name>Zn(2+)</name>
        <dbReference type="ChEBI" id="CHEBI:29105"/>
        <note>catalytic</note>
    </ligand>
</feature>
<keyword evidence="4 8" id="KW-0378">Hydrolase</keyword>
<dbReference type="GeneTree" id="ENSGT00940000154856"/>
<feature type="signal peptide" evidence="9">
    <location>
        <begin position="1"/>
        <end position="16"/>
    </location>
</feature>
<dbReference type="CDD" id="cd04283">
    <property type="entry name" value="ZnMc_hatching_enzyme"/>
    <property type="match status" value="1"/>
</dbReference>
<feature type="chain" id="PRO_5035034454" description="Metalloendopeptidase" evidence="9 14">
    <location>
        <begin position="17"/>
        <end position="260"/>
    </location>
</feature>
<dbReference type="PANTHER" id="PTHR10127">
    <property type="entry name" value="DISCOIDIN, CUB, EGF, LAMININ , AND ZINC METALLOPROTEASE DOMAIN CONTAINING"/>
    <property type="match status" value="1"/>
</dbReference>
<keyword evidence="7" id="KW-1015">Disulfide bond</keyword>
<dbReference type="OrthoDB" id="291007at2759"/>
<keyword evidence="2 8" id="KW-0479">Metal-binding</keyword>
<protein>
    <recommendedName>
        <fullName evidence="9">Metalloendopeptidase</fullName>
        <ecNumber evidence="9">3.4.24.-</ecNumber>
    </recommendedName>
</protein>
<evidence type="ECO:0000313" key="12">
    <source>
        <dbReference type="Ensembl" id="ENSDARP00000091319"/>
    </source>
</evidence>
<dbReference type="HOGENOM" id="CLU_017286_2_1_1"/>
<keyword evidence="13" id="KW-1185">Reference proteome</keyword>
<comment type="cofactor">
    <cofactor evidence="8 9">
        <name>Zn(2+)</name>
        <dbReference type="ChEBI" id="CHEBI:29105"/>
    </cofactor>
    <text evidence="8 9">Binds 1 zinc ion per subunit.</text>
</comment>
<dbReference type="GO" id="GO:0008270">
    <property type="term" value="F:zinc ion binding"/>
    <property type="evidence" value="ECO:0007669"/>
    <property type="project" value="UniProtKB-UniRule"/>
</dbReference>
<feature type="binding site" evidence="8">
    <location>
        <position position="163"/>
    </location>
    <ligand>
        <name>Zn(2+)</name>
        <dbReference type="ChEBI" id="CHEBI:29105"/>
        <note>catalytic</note>
    </ligand>
</feature>
<dbReference type="PRINTS" id="PR00480">
    <property type="entry name" value="ASTACIN"/>
</dbReference>
<evidence type="ECO:0000256" key="2">
    <source>
        <dbReference type="ARBA" id="ARBA00022723"/>
    </source>
</evidence>
<name>Q14TH1_DANRE</name>
<evidence type="ECO:0000256" key="1">
    <source>
        <dbReference type="ARBA" id="ARBA00022670"/>
    </source>
</evidence>
<evidence type="ECO:0000259" key="10">
    <source>
        <dbReference type="PROSITE" id="PS51864"/>
    </source>
</evidence>
<feature type="binding site" evidence="8">
    <location>
        <position position="169"/>
    </location>
    <ligand>
        <name>Zn(2+)</name>
        <dbReference type="ChEBI" id="CHEBI:29105"/>
        <note>catalytic</note>
    </ligand>
</feature>
<dbReference type="AGR" id="ZFIN:ZDB-GENE-070621-1"/>
<dbReference type="Proteomes" id="UP000000437">
    <property type="component" value="Chromosome 7"/>
</dbReference>
<dbReference type="FunFam" id="3.40.390.10:FF:000038">
    <property type="entry name" value="Metalloendopeptidase"/>
    <property type="match status" value="1"/>
</dbReference>
<evidence type="ECO:0000313" key="15">
    <source>
        <dbReference type="ZFIN" id="ZDB-GENE-070621-1"/>
    </source>
</evidence>
<reference evidence="12 13" key="3">
    <citation type="journal article" date="2013" name="Nature">
        <title>The zebrafish reference genome sequence and its relationship to the human genome.</title>
        <authorList>
            <consortium name="Genome Reference Consortium Zebrafish"/>
            <person name="Howe K."/>
            <person name="Clark M.D."/>
            <person name="Torroja C.F."/>
            <person name="Torrance J."/>
            <person name="Berthelot C."/>
            <person name="Muffato M."/>
            <person name="Collins J.E."/>
            <person name="Humphray S."/>
            <person name="McLaren K."/>
            <person name="Matthews L."/>
            <person name="McLaren S."/>
            <person name="Sealy I."/>
            <person name="Caccamo M."/>
            <person name="Churcher C."/>
            <person name="Scott C."/>
            <person name="Barrett J.C."/>
            <person name="Koch R."/>
            <person name="Rauch G.J."/>
            <person name="White S."/>
            <person name="Chow W."/>
            <person name="Kilian B."/>
            <person name="Quintais L.T."/>
            <person name="Guerra-Assuncao J.A."/>
            <person name="Zhou Y."/>
            <person name="Gu Y."/>
            <person name="Yen J."/>
            <person name="Vogel J.H."/>
            <person name="Eyre T."/>
            <person name="Redmond S."/>
            <person name="Banerjee R."/>
            <person name="Chi J."/>
            <person name="Fu B."/>
            <person name="Langley E."/>
            <person name="Maguire S.F."/>
            <person name="Laird G.K."/>
            <person name="Lloyd D."/>
            <person name="Kenyon E."/>
            <person name="Donaldson S."/>
            <person name="Sehra H."/>
            <person name="Almeida-King J."/>
            <person name="Loveland J."/>
            <person name="Trevanion S."/>
            <person name="Jones M."/>
            <person name="Quail M."/>
            <person name="Willey D."/>
            <person name="Hunt A."/>
            <person name="Burton J."/>
            <person name="Sims S."/>
            <person name="McLay K."/>
            <person name="Plumb B."/>
            <person name="Davis J."/>
            <person name="Clee C."/>
            <person name="Oliver K."/>
            <person name="Clark R."/>
            <person name="Riddle C."/>
            <person name="Elliot D."/>
            <person name="Eliott D."/>
            <person name="Threadgold G."/>
            <person name="Harden G."/>
            <person name="Ware D."/>
            <person name="Begum S."/>
            <person name="Mortimore B."/>
            <person name="Mortimer B."/>
            <person name="Kerry G."/>
            <person name="Heath P."/>
            <person name="Phillimore B."/>
            <person name="Tracey A."/>
            <person name="Corby N."/>
            <person name="Dunn M."/>
            <person name="Johnson C."/>
            <person name="Wood J."/>
            <person name="Clark S."/>
            <person name="Pelan S."/>
            <person name="Griffiths G."/>
            <person name="Smith M."/>
            <person name="Glithero R."/>
            <person name="Howden P."/>
            <person name="Barker N."/>
            <person name="Lloyd C."/>
            <person name="Stevens C."/>
            <person name="Harley J."/>
            <person name="Holt K."/>
            <person name="Panagiotidis G."/>
            <person name="Lovell J."/>
            <person name="Beasley H."/>
            <person name="Henderson C."/>
            <person name="Gordon D."/>
            <person name="Auger K."/>
            <person name="Wright D."/>
            <person name="Collins J."/>
            <person name="Raisen C."/>
            <person name="Dyer L."/>
            <person name="Leung K."/>
            <person name="Robertson L."/>
            <person name="Ambridge K."/>
            <person name="Leongamornlert D."/>
            <person name="McGuire S."/>
            <person name="Gilderthorp R."/>
            <person name="Griffiths C."/>
            <person name="Manthravadi D."/>
            <person name="Nichol S."/>
            <person name="Barker G."/>
            <person name="Whitehead S."/>
            <person name="Kay M."/>
            <person name="Brown J."/>
            <person name="Murnane C."/>
            <person name="Gray E."/>
            <person name="Humphries M."/>
            <person name="Sycamore N."/>
            <person name="Barker D."/>
            <person name="Saunders D."/>
            <person name="Wallis J."/>
            <person name="Babbage A."/>
            <person name="Hammond S."/>
            <person name="Mashreghi-Mohammadi M."/>
            <person name="Barr L."/>
            <person name="Martin S."/>
            <person name="Wray P."/>
            <person name="Ellington A."/>
            <person name="Matthews N."/>
            <person name="Ellwood M."/>
            <person name="Woodmansey R."/>
            <person name="Clark G."/>
            <person name="Cooper J."/>
            <person name="Cooper J."/>
            <person name="Tromans A."/>
            <person name="Grafham D."/>
            <person name="Skuce C."/>
            <person name="Pandian R."/>
            <person name="Andrews R."/>
            <person name="Harrison E."/>
            <person name="Kimberley A."/>
            <person name="Garnett J."/>
            <person name="Fosker N."/>
            <person name="Hall R."/>
            <person name="Garner P."/>
            <person name="Kelly D."/>
            <person name="Bird C."/>
            <person name="Palmer S."/>
            <person name="Gehring I."/>
            <person name="Berger A."/>
            <person name="Dooley C.M."/>
            <person name="Ersan-Urun Z."/>
            <person name="Eser C."/>
            <person name="Geiger H."/>
            <person name="Geisler M."/>
            <person name="Karotki L."/>
            <person name="Kirn A."/>
            <person name="Konantz J."/>
            <person name="Konantz M."/>
            <person name="Oberlander M."/>
            <person name="Rudolph-Geiger S."/>
            <person name="Teucke M."/>
            <person name="Lanz C."/>
            <person name="Raddatz G."/>
            <person name="Osoegawa K."/>
            <person name="Zhu B."/>
            <person name="Rapp A."/>
            <person name="Widaa S."/>
            <person name="Langford C."/>
            <person name="Yang F."/>
            <person name="Schuster S.C."/>
            <person name="Carter N.P."/>
            <person name="Harrow J."/>
            <person name="Ning Z."/>
            <person name="Herrero J."/>
            <person name="Searle S.M."/>
            <person name="Enright A."/>
            <person name="Geisler R."/>
            <person name="Plasterk R.H."/>
            <person name="Lee C."/>
            <person name="Westerfield M."/>
            <person name="de Jong P.J."/>
            <person name="Zon L.I."/>
            <person name="Postlethwait J.H."/>
            <person name="Nusslein-Volhard C."/>
            <person name="Hubbard T.J."/>
            <person name="Roest Crollius H."/>
            <person name="Rogers J."/>
            <person name="Stemple D.L."/>
        </authorList>
    </citation>
    <scope>NUCLEOTIDE SEQUENCE [LARGE SCALE GENOMIC DNA]</scope>
    <source>
        <strain evidence="12">Tuebingen</strain>
    </source>
</reference>
<keyword evidence="5 8" id="KW-0862">Zinc</keyword>
<evidence type="ECO:0000256" key="7">
    <source>
        <dbReference type="ARBA" id="ARBA00023157"/>
    </source>
</evidence>
<dbReference type="InterPro" id="IPR034039">
    <property type="entry name" value="ZnMP_hatching_enz"/>
</dbReference>
<keyword evidence="6 8" id="KW-0482">Metalloprotease</keyword>
<dbReference type="SUPFAM" id="SSF55486">
    <property type="entry name" value="Metalloproteases ('zincins'), catalytic domain"/>
    <property type="match status" value="1"/>
</dbReference>
<dbReference type="InterPro" id="IPR024079">
    <property type="entry name" value="MetalloPept_cat_dom_sf"/>
</dbReference>
<dbReference type="Ensembl" id="ENSDART00000100546.6">
    <property type="protein sequence ID" value="ENSDARP00000091319.4"/>
    <property type="gene ID" value="ENSDARG00000069216.7"/>
</dbReference>
<dbReference type="ZFIN" id="ZDB-GENE-070621-1">
    <property type="gene designation" value="c6ast1"/>
</dbReference>
<evidence type="ECO:0000256" key="3">
    <source>
        <dbReference type="ARBA" id="ARBA00022729"/>
    </source>
</evidence>
<dbReference type="GO" id="GO:0006508">
    <property type="term" value="P:proteolysis"/>
    <property type="evidence" value="ECO:0007669"/>
    <property type="project" value="UniProtKB-KW"/>
</dbReference>
<feature type="active site" evidence="8">
    <location>
        <position position="160"/>
    </location>
</feature>
<proteinExistence type="evidence at transcript level"/>
<dbReference type="SMART" id="SM00235">
    <property type="entry name" value="ZnMc"/>
    <property type="match status" value="1"/>
</dbReference>
<dbReference type="Bgee" id="ENSDARG00000069216">
    <property type="expression patterns" value="Expressed in zone of skin and 6 other cell types or tissues"/>
</dbReference>
<dbReference type="MEROPS" id="M12.008"/>
<reference evidence="12" key="2">
    <citation type="submission" date="2012-02" db="UniProtKB">
        <authorList>
            <consortium name="Ensembl"/>
        </authorList>
    </citation>
    <scope>IDENTIFICATION</scope>
    <source>
        <strain evidence="12">Tuebingen</strain>
    </source>
</reference>
<reference evidence="14" key="4">
    <citation type="journal article" date="2016" name="Nature">
        <title>The seahorse genome and the evolution of its specialized morphology.</title>
        <authorList>
            <person name="Lin Q."/>
            <person name="Fan S."/>
            <person name="Zhang Y."/>
            <person name="Xu M."/>
            <person name="Zhang H."/>
            <person name="Yang Y."/>
            <person name="Lee A.P."/>
            <person name="Woltering J.M."/>
            <person name="Ravi V."/>
            <person name="Gunter H.M."/>
            <person name="Luo W."/>
            <person name="Gao Z."/>
            <person name="Lim Z.W."/>
            <person name="Qin G."/>
            <person name="Schneider R.F."/>
            <person name="Wang X."/>
            <person name="Xiong P."/>
            <person name="Li G."/>
            <person name="Wang K."/>
            <person name="Min J."/>
            <person name="Zhang C."/>
            <person name="Qiu Y."/>
            <person name="Bai J."/>
            <person name="He W."/>
            <person name="Bian C."/>
            <person name="Zhang X."/>
            <person name="Shan D."/>
            <person name="Qu H."/>
            <person name="Sun Y."/>
            <person name="Gao Q."/>
            <person name="Huang L."/>
            <person name="Shi Q."/>
            <person name="Meyer A."/>
            <person name="Venkatesh B."/>
        </authorList>
    </citation>
    <scope>NUCLEOTIDE SEQUENCE</scope>
</reference>
<dbReference type="AlphaFoldDB" id="Q14TH1"/>
<dbReference type="EMBL" id="AB256952">
    <property type="protein sequence ID" value="BAE97369.1"/>
    <property type="molecule type" value="mRNA"/>
</dbReference>
<accession>A0A8M1N8X0</accession>
<dbReference type="KEGG" id="dre:751088"/>
<evidence type="ECO:0000313" key="11">
    <source>
        <dbReference type="EMBL" id="BAE97369.1"/>
    </source>
</evidence>
<sequence>MMFVLVICFLLSSFEAQSRTIEQDIISASALMERPSNFAGEELDEPSIMFGDIAVGTPLDITAPCTGQSCKWPLSSNGKVFVPYIISDEYSTQEKDVIFQGFRSLEKSTCVRFRPRTTQRDYINIEPNSGCYSFVGRRTGGQTVSLDHDGCIKLNIVQHELLHTLGFHHEHNRSDRDSHVQIVYKNIIPGQERNFDKIKTNNLETAYDYSSVMHYGRFAFSKNKEATIVPIPDSGVTIGRAKRMSSNDILRINRLYCSSK</sequence>
<dbReference type="EC" id="3.4.24.-" evidence="9"/>
<evidence type="ECO:0000256" key="8">
    <source>
        <dbReference type="PROSITE-ProRule" id="PRU01211"/>
    </source>
</evidence>
<reference evidence="14" key="5">
    <citation type="submission" date="2025-04" db="UniProtKB">
        <authorList>
            <consortium name="RefSeq"/>
        </authorList>
    </citation>
    <scope>IDENTIFICATION</scope>
</reference>
<organism evidence="11">
    <name type="scientific">Danio rerio</name>
    <name type="common">Zebrafish</name>
    <name type="synonym">Brachydanio rerio</name>
    <dbReference type="NCBI Taxonomy" id="7955"/>
    <lineage>
        <taxon>Eukaryota</taxon>
        <taxon>Metazoa</taxon>
        <taxon>Chordata</taxon>
        <taxon>Craniata</taxon>
        <taxon>Vertebrata</taxon>
        <taxon>Euteleostomi</taxon>
        <taxon>Actinopterygii</taxon>
        <taxon>Neopterygii</taxon>
        <taxon>Teleostei</taxon>
        <taxon>Ostariophysi</taxon>
        <taxon>Cypriniformes</taxon>
        <taxon>Danionidae</taxon>
        <taxon>Danioninae</taxon>
        <taxon>Danio</taxon>
    </lineage>
</organism>
<comment type="caution">
    <text evidence="8">Lacks conserved residue(s) required for the propagation of feature annotation.</text>
</comment>
<dbReference type="Gene3D" id="3.40.390.10">
    <property type="entry name" value="Collagenase (Catalytic Domain)"/>
    <property type="match status" value="1"/>
</dbReference>
<dbReference type="GO" id="GO:0005615">
    <property type="term" value="C:extracellular space"/>
    <property type="evidence" value="ECO:0000318"/>
    <property type="project" value="GO_Central"/>
</dbReference>
<keyword evidence="1 8" id="KW-0645">Protease</keyword>
<dbReference type="RefSeq" id="NP_001036784.1">
    <property type="nucleotide sequence ID" value="NM_001043319.1"/>
</dbReference>
<dbReference type="PROSITE" id="PS51864">
    <property type="entry name" value="ASTACIN"/>
    <property type="match status" value="1"/>
</dbReference>
<dbReference type="CTD" id="751088"/>
<evidence type="ECO:0000313" key="13">
    <source>
        <dbReference type="Proteomes" id="UP000000437"/>
    </source>
</evidence>
<keyword evidence="3 9" id="KW-0732">Signal</keyword>
<evidence type="ECO:0000256" key="6">
    <source>
        <dbReference type="ARBA" id="ARBA00023049"/>
    </source>
</evidence>
<dbReference type="PANTHER" id="PTHR10127:SF899">
    <property type="entry name" value="ASTACIN-LIKE METALLOENDOPEPTIDASE-RELATED"/>
    <property type="match status" value="1"/>
</dbReference>
<reference evidence="11 14" key="1">
    <citation type="journal article" date="2006" name="Dev. Genes Evol.">
        <title>Evolution of teleostean hatching enzyme genes and their paralogous genes.</title>
        <authorList>
            <person name="Kawaguchi M."/>
            <person name="Yasumasu S."/>
            <person name="Hiroi J."/>
            <person name="Naruse K."/>
            <person name="Inoue M."/>
            <person name="Iuchi I."/>
        </authorList>
    </citation>
    <scope>NUCLEOTIDE SEQUENCE</scope>
</reference>
<dbReference type="EMBL" id="BX957297">
    <property type="status" value="NOT_ANNOTATED_CDS"/>
    <property type="molecule type" value="Genomic_DNA"/>
</dbReference>
<feature type="domain" description="Peptidase M12A" evidence="10">
    <location>
        <begin position="63"/>
        <end position="258"/>
    </location>
</feature>
<dbReference type="GeneID" id="751088"/>
<gene>
    <name evidence="12 14 15" type="primary">c6ast1</name>
    <name evidence="11" type="synonym">ZC6AST1</name>
    <name evidence="14" type="synonym">zc6ast1</name>
</gene>
<accession>Q14TH1</accession>
<evidence type="ECO:0000256" key="9">
    <source>
        <dbReference type="RuleBase" id="RU361183"/>
    </source>
</evidence>
<dbReference type="Pfam" id="PF01400">
    <property type="entry name" value="Astacin"/>
    <property type="match status" value="1"/>
</dbReference>
<dbReference type="InterPro" id="IPR001506">
    <property type="entry name" value="Peptidase_M12A"/>
</dbReference>
<evidence type="ECO:0000313" key="14">
    <source>
        <dbReference type="RefSeq" id="NP_001036784.1"/>
    </source>
</evidence>
<dbReference type="GO" id="GO:0004222">
    <property type="term" value="F:metalloendopeptidase activity"/>
    <property type="evidence" value="ECO:0000318"/>
    <property type="project" value="GO_Central"/>
</dbReference>
<evidence type="ECO:0000256" key="5">
    <source>
        <dbReference type="ARBA" id="ARBA00022833"/>
    </source>
</evidence>